<sequence length="167" mass="18749">MTRAQIGLGGNMGDPAATMAEALRLLDDTMGISVTKASRLYRTPPWGKLDQPEFMNACAELEVTLEPQSLLDLALRLEARLKRVRVERWGPRTIDIDVLAYGQSSIQTPTLTLPHPRIRERAFVLMPLAELAPDLTIEGQTVRHWLAQLDVSGIEPVSEDGEWWHRL</sequence>
<evidence type="ECO:0000256" key="1">
    <source>
        <dbReference type="ARBA" id="ARBA00005051"/>
    </source>
</evidence>
<dbReference type="GO" id="GO:0005524">
    <property type="term" value="F:ATP binding"/>
    <property type="evidence" value="ECO:0007669"/>
    <property type="project" value="UniProtKB-KW"/>
</dbReference>
<name>A0A0B1QBB7_9HYPH</name>
<evidence type="ECO:0000259" key="13">
    <source>
        <dbReference type="PROSITE" id="PS00794"/>
    </source>
</evidence>
<dbReference type="STRING" id="370622.LA66_06530"/>
<keyword evidence="7 14" id="KW-0418">Kinase</keyword>
<dbReference type="EMBL" id="JRFJ01000001">
    <property type="protein sequence ID" value="KHJ56232.1"/>
    <property type="molecule type" value="Genomic_DNA"/>
</dbReference>
<dbReference type="Gene3D" id="3.30.70.560">
    <property type="entry name" value="7,8-Dihydro-6-hydroxymethylpterin-pyrophosphokinase HPPK"/>
    <property type="match status" value="1"/>
</dbReference>
<keyword evidence="6" id="KW-0547">Nucleotide-binding</keyword>
<dbReference type="AlphaFoldDB" id="A0A0B1QBB7"/>
<keyword evidence="5" id="KW-0808">Transferase</keyword>
<reference evidence="14 15" key="1">
    <citation type="submission" date="2014-09" db="EMBL/GenBank/DDBJ databases">
        <title>Isolation and characterization of Aurantimonas altamirensis ON-56566 from clinical sample following a dog bite.</title>
        <authorList>
            <person name="Eshaghi A."/>
            <person name="Li A."/>
            <person name="Shahinas D."/>
            <person name="Bahn P."/>
            <person name="Kus J.V."/>
            <person name="Patel S.N."/>
        </authorList>
    </citation>
    <scope>NUCLEOTIDE SEQUENCE [LARGE SCALE GENOMIC DNA]</scope>
    <source>
        <strain evidence="14 15">ON-56566</strain>
    </source>
</reference>
<accession>A0A0B1QBB7</accession>
<comment type="caution">
    <text evidence="14">The sequence shown here is derived from an EMBL/GenBank/DDBJ whole genome shotgun (WGS) entry which is preliminary data.</text>
</comment>
<dbReference type="PROSITE" id="PS00794">
    <property type="entry name" value="HPPK"/>
    <property type="match status" value="1"/>
</dbReference>
<evidence type="ECO:0000256" key="3">
    <source>
        <dbReference type="ARBA" id="ARBA00013253"/>
    </source>
</evidence>
<evidence type="ECO:0000256" key="2">
    <source>
        <dbReference type="ARBA" id="ARBA00005810"/>
    </source>
</evidence>
<dbReference type="SUPFAM" id="SSF55083">
    <property type="entry name" value="6-hydroxymethyl-7,8-dihydropterin pyrophosphokinase, HPPK"/>
    <property type="match status" value="1"/>
</dbReference>
<evidence type="ECO:0000256" key="5">
    <source>
        <dbReference type="ARBA" id="ARBA00022679"/>
    </source>
</evidence>
<dbReference type="UniPathway" id="UPA00077">
    <property type="reaction ID" value="UER00155"/>
</dbReference>
<gene>
    <name evidence="14" type="ORF">LA66_06530</name>
</gene>
<dbReference type="GO" id="GO:0016301">
    <property type="term" value="F:kinase activity"/>
    <property type="evidence" value="ECO:0007669"/>
    <property type="project" value="UniProtKB-KW"/>
</dbReference>
<evidence type="ECO:0000256" key="9">
    <source>
        <dbReference type="ARBA" id="ARBA00022909"/>
    </source>
</evidence>
<evidence type="ECO:0000313" key="14">
    <source>
        <dbReference type="EMBL" id="KHJ56232.1"/>
    </source>
</evidence>
<dbReference type="GO" id="GO:0003848">
    <property type="term" value="F:2-amino-4-hydroxy-6-hydroxymethyldihydropteridine diphosphokinase activity"/>
    <property type="evidence" value="ECO:0007669"/>
    <property type="project" value="UniProtKB-EC"/>
</dbReference>
<evidence type="ECO:0000256" key="12">
    <source>
        <dbReference type="ARBA" id="ARBA00033413"/>
    </source>
</evidence>
<organism evidence="14 15">
    <name type="scientific">Aureimonas altamirensis</name>
    <dbReference type="NCBI Taxonomy" id="370622"/>
    <lineage>
        <taxon>Bacteria</taxon>
        <taxon>Pseudomonadati</taxon>
        <taxon>Pseudomonadota</taxon>
        <taxon>Alphaproteobacteria</taxon>
        <taxon>Hyphomicrobiales</taxon>
        <taxon>Aurantimonadaceae</taxon>
        <taxon>Aureimonas</taxon>
    </lineage>
</organism>
<dbReference type="InterPro" id="IPR035907">
    <property type="entry name" value="Hppk_sf"/>
</dbReference>
<dbReference type="OrthoDB" id="9808041at2"/>
<dbReference type="NCBIfam" id="TIGR01498">
    <property type="entry name" value="folK"/>
    <property type="match status" value="1"/>
</dbReference>
<dbReference type="InterPro" id="IPR000550">
    <property type="entry name" value="Hppk"/>
</dbReference>
<dbReference type="EC" id="2.7.6.3" evidence="3"/>
<evidence type="ECO:0000256" key="10">
    <source>
        <dbReference type="ARBA" id="ARBA00029409"/>
    </source>
</evidence>
<dbReference type="Proteomes" id="UP000030826">
    <property type="component" value="Unassembled WGS sequence"/>
</dbReference>
<protein>
    <recommendedName>
        <fullName evidence="4">2-amino-4-hydroxy-6-hydroxymethyldihydropteridine pyrophosphokinase</fullName>
        <ecNumber evidence="3">2.7.6.3</ecNumber>
    </recommendedName>
    <alternativeName>
        <fullName evidence="11">6-hydroxymethyl-7,8-dihydropterin pyrophosphokinase</fullName>
    </alternativeName>
    <alternativeName>
        <fullName evidence="12">7,8-dihydro-6-hydroxymethylpterin-pyrophosphokinase</fullName>
    </alternativeName>
</protein>
<evidence type="ECO:0000256" key="7">
    <source>
        <dbReference type="ARBA" id="ARBA00022777"/>
    </source>
</evidence>
<proteinExistence type="inferred from homology"/>
<dbReference type="PANTHER" id="PTHR43071">
    <property type="entry name" value="2-AMINO-4-HYDROXY-6-HYDROXYMETHYLDIHYDROPTERIDINE PYROPHOSPHOKINASE"/>
    <property type="match status" value="1"/>
</dbReference>
<dbReference type="GO" id="GO:0046654">
    <property type="term" value="P:tetrahydrofolate biosynthetic process"/>
    <property type="evidence" value="ECO:0007669"/>
    <property type="project" value="UniProtKB-UniPathway"/>
</dbReference>
<dbReference type="RefSeq" id="WP_039189752.1">
    <property type="nucleotide sequence ID" value="NZ_JRFJ01000001.1"/>
</dbReference>
<evidence type="ECO:0000313" key="15">
    <source>
        <dbReference type="Proteomes" id="UP000030826"/>
    </source>
</evidence>
<dbReference type="CDD" id="cd00483">
    <property type="entry name" value="HPPK"/>
    <property type="match status" value="1"/>
</dbReference>
<dbReference type="Pfam" id="PF01288">
    <property type="entry name" value="HPPK"/>
    <property type="match status" value="1"/>
</dbReference>
<evidence type="ECO:0000256" key="6">
    <source>
        <dbReference type="ARBA" id="ARBA00022741"/>
    </source>
</evidence>
<dbReference type="GO" id="GO:0046656">
    <property type="term" value="P:folic acid biosynthetic process"/>
    <property type="evidence" value="ECO:0007669"/>
    <property type="project" value="UniProtKB-KW"/>
</dbReference>
<keyword evidence="8" id="KW-0067">ATP-binding</keyword>
<comment type="pathway">
    <text evidence="1">Cofactor biosynthesis; tetrahydrofolate biosynthesis; 2-amino-4-hydroxy-6-hydroxymethyl-7,8-dihydropteridine diphosphate from 7,8-dihydroneopterin triphosphate: step 4/4.</text>
</comment>
<evidence type="ECO:0000256" key="4">
    <source>
        <dbReference type="ARBA" id="ARBA00016218"/>
    </source>
</evidence>
<dbReference type="PANTHER" id="PTHR43071:SF1">
    <property type="entry name" value="2-AMINO-4-HYDROXY-6-HYDROXYMETHYLDIHYDROPTERIDINE PYROPHOSPHOKINASE"/>
    <property type="match status" value="1"/>
</dbReference>
<evidence type="ECO:0000256" key="11">
    <source>
        <dbReference type="ARBA" id="ARBA00029766"/>
    </source>
</evidence>
<comment type="similarity">
    <text evidence="2">Belongs to the HPPK family.</text>
</comment>
<feature type="domain" description="7,8-dihydro-6-hydroxymethylpterin-pyrophosphokinase" evidence="13">
    <location>
        <begin position="88"/>
        <end position="99"/>
    </location>
</feature>
<keyword evidence="9" id="KW-0289">Folate biosynthesis</keyword>
<comment type="function">
    <text evidence="10">Catalyzes the transfer of pyrophosphate from adenosine triphosphate (ATP) to 6-hydroxymethyl-7,8-dihydropterin, an enzymatic step in folate biosynthesis pathway.</text>
</comment>
<evidence type="ECO:0000256" key="8">
    <source>
        <dbReference type="ARBA" id="ARBA00022840"/>
    </source>
</evidence>